<keyword evidence="11" id="KW-0328">Glycosyltransferase</keyword>
<evidence type="ECO:0000259" key="9">
    <source>
        <dbReference type="Pfam" id="PF03345"/>
    </source>
</evidence>
<dbReference type="InterPro" id="IPR055459">
    <property type="entry name" value="OST48_MD"/>
</dbReference>
<feature type="signal peptide" evidence="8">
    <location>
        <begin position="1"/>
        <end position="18"/>
    </location>
</feature>
<dbReference type="PANTHER" id="PTHR10830">
    <property type="entry name" value="DOLICHYL-DIPHOSPHOOLIGOSACCHARIDE--PROTEIN GLYCOSYLTRANSFERASE 48 KDA SUBUNIT"/>
    <property type="match status" value="1"/>
</dbReference>
<dbReference type="InterPro" id="IPR055457">
    <property type="entry name" value="OST48_N"/>
</dbReference>
<evidence type="ECO:0000259" key="10">
    <source>
        <dbReference type="Pfam" id="PF23358"/>
    </source>
</evidence>
<name>K0KFB4_WICCF</name>
<evidence type="ECO:0000256" key="7">
    <source>
        <dbReference type="ARBA" id="ARBA00023136"/>
    </source>
</evidence>
<keyword evidence="7 8" id="KW-0472">Membrane</keyword>
<evidence type="ECO:0000313" key="12">
    <source>
        <dbReference type="Proteomes" id="UP000009328"/>
    </source>
</evidence>
<comment type="function">
    <text evidence="8">Subunit of the oligosaccharyl transferase (OST) complex that catalyzes the initial transfer of a defined glycan (Glc(3)Man(9)GlcNAc(2) in eukaryotes) from the lipid carrier dolichol-pyrophosphate to an asparagine residue within an Asn-X-Ser/Thr consensus motif in nascent polypeptide chains, the first step in protein N-glycosylation. N-glycosylation occurs cotranslationally and the complex associates with the Sec61 complex at the channel-forming translocon complex that mediates protein translocation across the endoplasmic reticulum (ER).</text>
</comment>
<evidence type="ECO:0000313" key="11">
    <source>
        <dbReference type="EMBL" id="CCH40917.1"/>
    </source>
</evidence>
<keyword evidence="8" id="KW-0732">Signal</keyword>
<comment type="subunit">
    <text evidence="8">Component of the oligosaccharyltransferase (OST) complex.</text>
</comment>
<evidence type="ECO:0000256" key="1">
    <source>
        <dbReference type="ARBA" id="ARBA00004479"/>
    </source>
</evidence>
<accession>K0KFB4</accession>
<keyword evidence="12" id="KW-1185">Reference proteome</keyword>
<dbReference type="Pfam" id="PF23358">
    <property type="entry name" value="OST48_MD"/>
    <property type="match status" value="1"/>
</dbReference>
<feature type="chain" id="PRO_5005137214" description="Dolichyl-diphosphooligosaccharide--protein glycosyltransferase subunit WBP1" evidence="8">
    <location>
        <begin position="19"/>
        <end position="438"/>
    </location>
</feature>
<organism evidence="11 12">
    <name type="scientific">Wickerhamomyces ciferrii (strain ATCC 14091 / BCRC 22168 / CBS 111 / JCM 3599 / NBRC 0793 / NRRL Y-1031 F-60-10)</name>
    <name type="common">Yeast</name>
    <name type="synonym">Pichia ciferrii</name>
    <dbReference type="NCBI Taxonomy" id="1206466"/>
    <lineage>
        <taxon>Eukaryota</taxon>
        <taxon>Fungi</taxon>
        <taxon>Dikarya</taxon>
        <taxon>Ascomycota</taxon>
        <taxon>Saccharomycotina</taxon>
        <taxon>Saccharomycetes</taxon>
        <taxon>Phaffomycetales</taxon>
        <taxon>Wickerhamomycetaceae</taxon>
        <taxon>Wickerhamomyces</taxon>
    </lineage>
</organism>
<proteinExistence type="inferred from homology"/>
<feature type="domain" description="OST48 N-terminal" evidence="9">
    <location>
        <begin position="26"/>
        <end position="253"/>
    </location>
</feature>
<comment type="pathway">
    <text evidence="2 8">Protein modification; protein glycosylation.</text>
</comment>
<dbReference type="Pfam" id="PF03345">
    <property type="entry name" value="OST48_N"/>
    <property type="match status" value="1"/>
</dbReference>
<sequence length="438" mass="49684">MLLLNGITVLFMAVFTMAVSVLDPATLVIYDPKLTTLDEISQYTESLNQRQFQLTFKEVGETIQLFKNQEKLYSNVIIFPTKLRTIGEEINGAKLLEFFNKGGNILTITNPDGLSESTRTFLNQLGIYPSPRNHALLDHFQYDPKKASDTHDVVKLNSSNVIDNGAIIPKQDGDLEFNYKGSTAILGNGRLIFPILQAPTTSYTKDLKNDDLILENNWSQGTQGYLSVGFQGLNNARAGWIGSDEWFQNGNDDKFGGILIDSLTKWILHETKVIKVTQVEHSHSDGTLYENRPYKIKDEIIYKIAITQWDPETSKWIPFEAADVQLEIKLLDPYHRLNLIPSGILGDSTIYSVKFQLPDHHGVFTFTTNYRRPGLSYIDETNTMAIRHLANDEYPRSWDISNSWVYVTSAVVVFIGWFIFVILFIYSGESSIDGKKEK</sequence>
<dbReference type="HOGENOM" id="CLU_031804_1_1_1"/>
<dbReference type="eggNOG" id="KOG2754">
    <property type="taxonomic scope" value="Eukaryota"/>
</dbReference>
<keyword evidence="4 8" id="KW-0812">Transmembrane</keyword>
<dbReference type="PANTHER" id="PTHR10830:SF0">
    <property type="entry name" value="DOLICHYL-DIPHOSPHOOLIGOSACCHARIDE--PROTEIN GLYCOSYLTRANSFERASE 48 KDA SUBUNIT"/>
    <property type="match status" value="1"/>
</dbReference>
<comment type="caution">
    <text evidence="11">The sequence shown here is derived from an EMBL/GenBank/DDBJ whole genome shotgun (WGS) entry which is preliminary data.</text>
</comment>
<dbReference type="AlphaFoldDB" id="K0KFB4"/>
<feature type="transmembrane region" description="Helical" evidence="8">
    <location>
        <begin position="404"/>
        <end position="426"/>
    </location>
</feature>
<keyword evidence="11" id="KW-0808">Transferase</keyword>
<reference evidence="11 12" key="1">
    <citation type="journal article" date="2012" name="Eukaryot. Cell">
        <title>Draft genome sequence of Wickerhamomyces ciferrii NRRL Y-1031 F-60-10.</title>
        <authorList>
            <person name="Schneider J."/>
            <person name="Andrea H."/>
            <person name="Blom J."/>
            <person name="Jaenicke S."/>
            <person name="Ruckert C."/>
            <person name="Schorsch C."/>
            <person name="Szczepanowski R."/>
            <person name="Farwick M."/>
            <person name="Goesmann A."/>
            <person name="Puhler A."/>
            <person name="Schaffer S."/>
            <person name="Tauch A."/>
            <person name="Kohler T."/>
            <person name="Brinkrolf K."/>
        </authorList>
    </citation>
    <scope>NUCLEOTIDE SEQUENCE [LARGE SCALE GENOMIC DNA]</scope>
    <source>
        <strain evidence="12">ATCC 14091 / BCRC 22168 / CBS 111 / JCM 3599 / NBRC 0793 / NRRL Y-1031 F-60-10</strain>
    </source>
</reference>
<dbReference type="STRING" id="1206466.K0KFB4"/>
<keyword evidence="5 8" id="KW-0256">Endoplasmic reticulum</keyword>
<dbReference type="GO" id="GO:0008250">
    <property type="term" value="C:oligosaccharyltransferase complex"/>
    <property type="evidence" value="ECO:0007669"/>
    <property type="project" value="TreeGrafter"/>
</dbReference>
<evidence type="ECO:0000256" key="2">
    <source>
        <dbReference type="ARBA" id="ARBA00004922"/>
    </source>
</evidence>
<dbReference type="UniPathway" id="UPA00378"/>
<comment type="similarity">
    <text evidence="3 8">Belongs to the DDOST 48 kDa subunit family.</text>
</comment>
<dbReference type="GO" id="GO:0016757">
    <property type="term" value="F:glycosyltransferase activity"/>
    <property type="evidence" value="ECO:0007669"/>
    <property type="project" value="UniProtKB-KW"/>
</dbReference>
<keyword evidence="6 8" id="KW-1133">Transmembrane helix</keyword>
<dbReference type="InParanoid" id="K0KFB4"/>
<dbReference type="EMBL" id="CAIF01000007">
    <property type="protein sequence ID" value="CCH40917.1"/>
    <property type="molecule type" value="Genomic_DNA"/>
</dbReference>
<comment type="subcellular location">
    <subcellularLocation>
        <location evidence="8">Endoplasmic reticulum membrane</location>
        <topology evidence="8">Single-pass type I membrane protein</topology>
    </subcellularLocation>
    <subcellularLocation>
        <location evidence="1">Membrane</location>
        <topology evidence="1">Single-pass type I membrane protein</topology>
    </subcellularLocation>
</comment>
<evidence type="ECO:0000256" key="6">
    <source>
        <dbReference type="ARBA" id="ARBA00022989"/>
    </source>
</evidence>
<evidence type="ECO:0000256" key="5">
    <source>
        <dbReference type="ARBA" id="ARBA00022824"/>
    </source>
</evidence>
<gene>
    <name evidence="11" type="ORF">BN7_451</name>
</gene>
<evidence type="ECO:0000256" key="4">
    <source>
        <dbReference type="ARBA" id="ARBA00022692"/>
    </source>
</evidence>
<dbReference type="InterPro" id="IPR005013">
    <property type="entry name" value="DDOST_48_kDa_subunit"/>
</dbReference>
<protein>
    <recommendedName>
        <fullName evidence="8">Dolichyl-diphosphooligosaccharide--protein glycosyltransferase subunit WBP1</fullName>
        <shortName evidence="8">Oligosaccharyl transferase subunit WBP1</shortName>
    </recommendedName>
</protein>
<dbReference type="GO" id="GO:0018279">
    <property type="term" value="P:protein N-linked glycosylation via asparagine"/>
    <property type="evidence" value="ECO:0007669"/>
    <property type="project" value="UniProtKB-UniRule"/>
</dbReference>
<feature type="domain" description="OST48 middle" evidence="10">
    <location>
        <begin position="283"/>
        <end position="427"/>
    </location>
</feature>
<dbReference type="FunCoup" id="K0KFB4">
    <property type="interactions" value="1054"/>
</dbReference>
<evidence type="ECO:0000256" key="3">
    <source>
        <dbReference type="ARBA" id="ARBA00008743"/>
    </source>
</evidence>
<dbReference type="Proteomes" id="UP000009328">
    <property type="component" value="Unassembled WGS sequence"/>
</dbReference>
<evidence type="ECO:0000256" key="8">
    <source>
        <dbReference type="RuleBase" id="RU361142"/>
    </source>
</evidence>